<evidence type="ECO:0000313" key="10">
    <source>
        <dbReference type="EMBL" id="KAJ8420056.1"/>
    </source>
</evidence>
<dbReference type="Gene3D" id="3.30.530.20">
    <property type="match status" value="1"/>
</dbReference>
<dbReference type="GO" id="GO:0005634">
    <property type="term" value="C:nucleus"/>
    <property type="evidence" value="ECO:0007669"/>
    <property type="project" value="UniProtKB-SubCell"/>
</dbReference>
<name>A0A9Q1GGL0_9CARY</name>
<dbReference type="EMBL" id="JAKOGI010003916">
    <property type="protein sequence ID" value="KAJ8420056.1"/>
    <property type="molecule type" value="Genomic_DNA"/>
</dbReference>
<dbReference type="AlphaFoldDB" id="A0A9Q1GGL0"/>
<sequence length="256" mass="27789">MTPLPKANDTSFIPHITPSFFRQPSPTQLIPTPTPPTTTMSSSSAITPPPQHSSPFLHCLNTFPPSPSAAVLRRATSSTSPSDVVALYHAHSPGPNQCCSAVVQDIRAPIDTVWSVVRRFDAPHIYKHFLKSCHVISGDGDVGTLRRVRVISGLPAATSDERLEILDDCRRIISFSVVGGDHRLSNYRSVTSLHRGKDDSSTIVVESYVVDTPAGNTKEETCVFVDTIVSLEDGGWRRGWTTEDRCGDLGTGDILV</sequence>
<dbReference type="GO" id="GO:0010427">
    <property type="term" value="F:abscisic acid binding"/>
    <property type="evidence" value="ECO:0007669"/>
    <property type="project" value="TreeGrafter"/>
</dbReference>
<dbReference type="OrthoDB" id="4436220at2759"/>
<dbReference type="GO" id="GO:0009738">
    <property type="term" value="P:abscisic acid-activated signaling pathway"/>
    <property type="evidence" value="ECO:0007669"/>
    <property type="project" value="UniProtKB-KW"/>
</dbReference>
<feature type="region of interest" description="Disordered" evidence="9">
    <location>
        <begin position="1"/>
        <end position="51"/>
    </location>
</feature>
<dbReference type="CDD" id="cd07821">
    <property type="entry name" value="PYR_PYL_RCAR_like"/>
    <property type="match status" value="1"/>
</dbReference>
<dbReference type="InterPro" id="IPR019587">
    <property type="entry name" value="Polyketide_cyclase/dehydratase"/>
</dbReference>
<keyword evidence="8" id="KW-0650">Protein phosphatase inhibitor</keyword>
<keyword evidence="4" id="KW-0963">Cytoplasm</keyword>
<dbReference type="InterPro" id="IPR050279">
    <property type="entry name" value="Plant_def-hormone_signal"/>
</dbReference>
<dbReference type="InterPro" id="IPR023393">
    <property type="entry name" value="START-like_dom_sf"/>
</dbReference>
<accession>A0A9Q1GGL0</accession>
<evidence type="ECO:0000256" key="6">
    <source>
        <dbReference type="ARBA" id="ARBA00023170"/>
    </source>
</evidence>
<dbReference type="GO" id="GO:0038023">
    <property type="term" value="F:signaling receptor activity"/>
    <property type="evidence" value="ECO:0007669"/>
    <property type="project" value="TreeGrafter"/>
</dbReference>
<evidence type="ECO:0000256" key="7">
    <source>
        <dbReference type="ARBA" id="ARBA00023242"/>
    </source>
</evidence>
<evidence type="ECO:0000256" key="4">
    <source>
        <dbReference type="ARBA" id="ARBA00022490"/>
    </source>
</evidence>
<proteinExistence type="inferred from homology"/>
<evidence type="ECO:0000256" key="9">
    <source>
        <dbReference type="SAM" id="MobiDB-lite"/>
    </source>
</evidence>
<feature type="compositionally biased region" description="Low complexity" evidence="9">
    <location>
        <begin position="24"/>
        <end position="46"/>
    </location>
</feature>
<dbReference type="SUPFAM" id="SSF55961">
    <property type="entry name" value="Bet v1-like"/>
    <property type="match status" value="1"/>
</dbReference>
<evidence type="ECO:0000313" key="11">
    <source>
        <dbReference type="Proteomes" id="UP001153076"/>
    </source>
</evidence>
<evidence type="ECO:0000256" key="8">
    <source>
        <dbReference type="ARBA" id="ARBA00023272"/>
    </source>
</evidence>
<comment type="similarity">
    <text evidence="3">Belongs to the PYR/PYL/RCAR abscisic acid intracellular receptor family.</text>
</comment>
<keyword evidence="6" id="KW-0675">Receptor</keyword>
<keyword evidence="11" id="KW-1185">Reference proteome</keyword>
<dbReference type="GO" id="GO:0004864">
    <property type="term" value="F:protein phosphatase inhibitor activity"/>
    <property type="evidence" value="ECO:0007669"/>
    <property type="project" value="UniProtKB-KW"/>
</dbReference>
<evidence type="ECO:0000256" key="5">
    <source>
        <dbReference type="ARBA" id="ARBA00022682"/>
    </source>
</evidence>
<comment type="caution">
    <text evidence="10">The sequence shown here is derived from an EMBL/GenBank/DDBJ whole genome shotgun (WGS) entry which is preliminary data.</text>
</comment>
<dbReference type="Proteomes" id="UP001153076">
    <property type="component" value="Unassembled WGS sequence"/>
</dbReference>
<dbReference type="PANTHER" id="PTHR31213">
    <property type="entry name" value="OS08G0374000 PROTEIN-RELATED"/>
    <property type="match status" value="1"/>
</dbReference>
<reference evidence="10" key="1">
    <citation type="submission" date="2022-04" db="EMBL/GenBank/DDBJ databases">
        <title>Carnegiea gigantea Genome sequencing and assembly v2.</title>
        <authorList>
            <person name="Copetti D."/>
            <person name="Sanderson M.J."/>
            <person name="Burquez A."/>
            <person name="Wojciechowski M.F."/>
        </authorList>
    </citation>
    <scope>NUCLEOTIDE SEQUENCE</scope>
    <source>
        <strain evidence="10">SGP5-SGP5p</strain>
        <tissue evidence="10">Aerial part</tissue>
    </source>
</reference>
<dbReference type="PANTHER" id="PTHR31213:SF138">
    <property type="entry name" value="ABSCISIC ACID RECEPTOR PYL6"/>
    <property type="match status" value="1"/>
</dbReference>
<evidence type="ECO:0000256" key="3">
    <source>
        <dbReference type="ARBA" id="ARBA00008594"/>
    </source>
</evidence>
<dbReference type="Pfam" id="PF10604">
    <property type="entry name" value="Polyketide_cyc2"/>
    <property type="match status" value="1"/>
</dbReference>
<dbReference type="GO" id="GO:0005737">
    <property type="term" value="C:cytoplasm"/>
    <property type="evidence" value="ECO:0007669"/>
    <property type="project" value="UniProtKB-SubCell"/>
</dbReference>
<evidence type="ECO:0000256" key="2">
    <source>
        <dbReference type="ARBA" id="ARBA00004496"/>
    </source>
</evidence>
<gene>
    <name evidence="10" type="ORF">Cgig2_004591</name>
</gene>
<protein>
    <recommendedName>
        <fullName evidence="12">Abscisic acid receptor PYL4</fullName>
    </recommendedName>
</protein>
<evidence type="ECO:0000256" key="1">
    <source>
        <dbReference type="ARBA" id="ARBA00004123"/>
    </source>
</evidence>
<keyword evidence="7" id="KW-0539">Nucleus</keyword>
<comment type="subcellular location">
    <subcellularLocation>
        <location evidence="2">Cytoplasm</location>
    </subcellularLocation>
    <subcellularLocation>
        <location evidence="1">Nucleus</location>
    </subcellularLocation>
</comment>
<keyword evidence="5" id="KW-0938">Abscisic acid signaling pathway</keyword>
<organism evidence="10 11">
    <name type="scientific">Carnegiea gigantea</name>
    <dbReference type="NCBI Taxonomy" id="171969"/>
    <lineage>
        <taxon>Eukaryota</taxon>
        <taxon>Viridiplantae</taxon>
        <taxon>Streptophyta</taxon>
        <taxon>Embryophyta</taxon>
        <taxon>Tracheophyta</taxon>
        <taxon>Spermatophyta</taxon>
        <taxon>Magnoliopsida</taxon>
        <taxon>eudicotyledons</taxon>
        <taxon>Gunneridae</taxon>
        <taxon>Pentapetalae</taxon>
        <taxon>Caryophyllales</taxon>
        <taxon>Cactineae</taxon>
        <taxon>Cactaceae</taxon>
        <taxon>Cactoideae</taxon>
        <taxon>Echinocereeae</taxon>
        <taxon>Carnegiea</taxon>
    </lineage>
</organism>
<evidence type="ECO:0008006" key="12">
    <source>
        <dbReference type="Google" id="ProtNLM"/>
    </source>
</evidence>